<dbReference type="OrthoDB" id="4778751at2759"/>
<comment type="caution">
    <text evidence="3">The sequence shown here is derived from an EMBL/GenBank/DDBJ whole genome shotgun (WGS) entry which is preliminary data.</text>
</comment>
<evidence type="ECO:0000256" key="1">
    <source>
        <dbReference type="SAM" id="MobiDB-lite"/>
    </source>
</evidence>
<feature type="region of interest" description="Disordered" evidence="1">
    <location>
        <begin position="102"/>
        <end position="147"/>
    </location>
</feature>
<evidence type="ECO:0000256" key="2">
    <source>
        <dbReference type="SAM" id="Phobius"/>
    </source>
</evidence>
<protein>
    <submittedName>
        <fullName evidence="3">Uncharacterized protein</fullName>
    </submittedName>
</protein>
<keyword evidence="4" id="KW-1185">Reference proteome</keyword>
<dbReference type="Proteomes" id="UP000297716">
    <property type="component" value="Unassembled WGS sequence"/>
</dbReference>
<evidence type="ECO:0000313" key="3">
    <source>
        <dbReference type="EMBL" id="TGJ77593.1"/>
    </source>
</evidence>
<dbReference type="EMBL" id="SKBN01000454">
    <property type="protein sequence ID" value="TGJ77593.1"/>
    <property type="molecule type" value="Genomic_DNA"/>
</dbReference>
<sequence>MQDEDIALTVMLLVILYTFPVLYLTVKMVMEYFTSARNREPQSWWVKDSHACLMVGLALSISLFTFYLIFAIPLVVYSVYRSCTCEETYVRARQSRVRTVSARKRKDAGHCDVFPPTQQPEPQSGEGSGQPTQKSLGKRPAMEDRSETALPIADIRYVEDMRPWVLSRMS</sequence>
<evidence type="ECO:0000313" key="4">
    <source>
        <dbReference type="Proteomes" id="UP000297716"/>
    </source>
</evidence>
<dbReference type="AlphaFoldDB" id="A0A4Z0YFW8"/>
<keyword evidence="2" id="KW-1133">Transmembrane helix</keyword>
<name>A0A4Z0YFW8_9PEZI</name>
<reference evidence="3 4" key="1">
    <citation type="submission" date="2019-03" db="EMBL/GenBank/DDBJ databases">
        <title>Draft genome sequence of Xylaria hypoxylon DSM 108379, a ubiquitous saprotrophic-parasitic fungi on hardwood.</title>
        <authorList>
            <person name="Buettner E."/>
            <person name="Leonhardt S."/>
            <person name="Gebauer A.M."/>
            <person name="Liers C."/>
            <person name="Hofrichter M."/>
            <person name="Kellner H."/>
        </authorList>
    </citation>
    <scope>NUCLEOTIDE SEQUENCE [LARGE SCALE GENOMIC DNA]</scope>
    <source>
        <strain evidence="3 4">DSM 108379</strain>
    </source>
</reference>
<gene>
    <name evidence="3" type="ORF">E0Z10_g10680</name>
</gene>
<organism evidence="3 4">
    <name type="scientific">Xylaria hypoxylon</name>
    <dbReference type="NCBI Taxonomy" id="37992"/>
    <lineage>
        <taxon>Eukaryota</taxon>
        <taxon>Fungi</taxon>
        <taxon>Dikarya</taxon>
        <taxon>Ascomycota</taxon>
        <taxon>Pezizomycotina</taxon>
        <taxon>Sordariomycetes</taxon>
        <taxon>Xylariomycetidae</taxon>
        <taxon>Xylariales</taxon>
        <taxon>Xylariaceae</taxon>
        <taxon>Xylaria</taxon>
    </lineage>
</organism>
<keyword evidence="2" id="KW-0812">Transmembrane</keyword>
<feature type="transmembrane region" description="Helical" evidence="2">
    <location>
        <begin position="6"/>
        <end position="30"/>
    </location>
</feature>
<accession>A0A4Z0YFW8</accession>
<feature type="transmembrane region" description="Helical" evidence="2">
    <location>
        <begin position="51"/>
        <end position="80"/>
    </location>
</feature>
<keyword evidence="2" id="KW-0472">Membrane</keyword>
<proteinExistence type="predicted"/>